<gene>
    <name evidence="2" type="ORF">DERYTH_LOCUS20045</name>
</gene>
<feature type="region of interest" description="Disordered" evidence="1">
    <location>
        <begin position="1"/>
        <end position="41"/>
    </location>
</feature>
<accession>A0A9N9JML9</accession>
<dbReference type="EMBL" id="CAJVPY010022962">
    <property type="protein sequence ID" value="CAG8784129.1"/>
    <property type="molecule type" value="Genomic_DNA"/>
</dbReference>
<reference evidence="2" key="1">
    <citation type="submission" date="2021-06" db="EMBL/GenBank/DDBJ databases">
        <authorList>
            <person name="Kallberg Y."/>
            <person name="Tangrot J."/>
            <person name="Rosling A."/>
        </authorList>
    </citation>
    <scope>NUCLEOTIDE SEQUENCE</scope>
    <source>
        <strain evidence="2">MA453B</strain>
    </source>
</reference>
<comment type="caution">
    <text evidence="2">The sequence shown here is derived from an EMBL/GenBank/DDBJ whole genome shotgun (WGS) entry which is preliminary data.</text>
</comment>
<evidence type="ECO:0000313" key="3">
    <source>
        <dbReference type="Proteomes" id="UP000789405"/>
    </source>
</evidence>
<dbReference type="AlphaFoldDB" id="A0A9N9JML9"/>
<feature type="non-terminal residue" evidence="2">
    <location>
        <position position="1"/>
    </location>
</feature>
<sequence>KRTKGGTKELANNKQNTPTNDEQNVQQTTKISTSKQQTENT</sequence>
<feature type="compositionally biased region" description="Polar residues" evidence="1">
    <location>
        <begin position="10"/>
        <end position="25"/>
    </location>
</feature>
<proteinExistence type="predicted"/>
<protein>
    <submittedName>
        <fullName evidence="2">526_t:CDS:1</fullName>
    </submittedName>
</protein>
<feature type="compositionally biased region" description="Low complexity" evidence="1">
    <location>
        <begin position="26"/>
        <end position="41"/>
    </location>
</feature>
<dbReference type="Proteomes" id="UP000789405">
    <property type="component" value="Unassembled WGS sequence"/>
</dbReference>
<keyword evidence="3" id="KW-1185">Reference proteome</keyword>
<evidence type="ECO:0000256" key="1">
    <source>
        <dbReference type="SAM" id="MobiDB-lite"/>
    </source>
</evidence>
<organism evidence="2 3">
    <name type="scientific">Dentiscutata erythropus</name>
    <dbReference type="NCBI Taxonomy" id="1348616"/>
    <lineage>
        <taxon>Eukaryota</taxon>
        <taxon>Fungi</taxon>
        <taxon>Fungi incertae sedis</taxon>
        <taxon>Mucoromycota</taxon>
        <taxon>Glomeromycotina</taxon>
        <taxon>Glomeromycetes</taxon>
        <taxon>Diversisporales</taxon>
        <taxon>Gigasporaceae</taxon>
        <taxon>Dentiscutata</taxon>
    </lineage>
</organism>
<evidence type="ECO:0000313" key="2">
    <source>
        <dbReference type="EMBL" id="CAG8784129.1"/>
    </source>
</evidence>
<name>A0A9N9JML9_9GLOM</name>